<dbReference type="EMBL" id="MN739412">
    <property type="protein sequence ID" value="QHT03464.1"/>
    <property type="molecule type" value="Genomic_DNA"/>
</dbReference>
<proteinExistence type="predicted"/>
<protein>
    <submittedName>
        <fullName evidence="1">Uncharacterized protein</fullName>
    </submittedName>
</protein>
<sequence length="432" mass="50348">MDVFNYASVMDGKVMFGAPSDCPRNVDIILDTRSEYDLPYDPIDVNNHTRNKLGSESTHPELILYPIWPGYEPVHAIRFENFMMEIDFRISKGETLYIIDPDGTERSVLIAWFFLHKNKTCNTNVSLEEINRAYQLRSNKPLKWSRVQVPRFTRQLVFGQWFYSGKSKDAFDFKFRYRERGNANKNRALKIKGTVRVGCLTHPDISVNYGDPMLEGYIPVRLQQCVGQNWFHLSGSNLGPFNLHFVTMFGETIVERSHSLCNAFFSLMVFDKHLKMTDQEETPSRVNLISDFFSDHQLIAGATKSLKKHPLYVRKMPHCTGCLPKYLYWQGELIPFREAKIYIYSTMYYYLVKRTSAYRDLVTSINGGMDSFILDFDAIDFHELGMTYETYMDQDDMPWTDAHILYGMLTNNMPWLMPDLVSNFFELAENGK</sequence>
<name>A0A6C0CII2_9ZZZZ</name>
<dbReference type="AlphaFoldDB" id="A0A6C0CII2"/>
<evidence type="ECO:0000313" key="1">
    <source>
        <dbReference type="EMBL" id="QHT03464.1"/>
    </source>
</evidence>
<accession>A0A6C0CII2</accession>
<reference evidence="1" key="1">
    <citation type="journal article" date="2020" name="Nature">
        <title>Giant virus diversity and host interactions through global metagenomics.</title>
        <authorList>
            <person name="Schulz F."/>
            <person name="Roux S."/>
            <person name="Paez-Espino D."/>
            <person name="Jungbluth S."/>
            <person name="Walsh D.A."/>
            <person name="Denef V.J."/>
            <person name="McMahon K.D."/>
            <person name="Konstantinidis K.T."/>
            <person name="Eloe-Fadrosh E.A."/>
            <person name="Kyrpides N.C."/>
            <person name="Woyke T."/>
        </authorList>
    </citation>
    <scope>NUCLEOTIDE SEQUENCE</scope>
    <source>
        <strain evidence="1">GVMAG-M-3300021079-18</strain>
    </source>
</reference>
<organism evidence="1">
    <name type="scientific">viral metagenome</name>
    <dbReference type="NCBI Taxonomy" id="1070528"/>
    <lineage>
        <taxon>unclassified sequences</taxon>
        <taxon>metagenomes</taxon>
        <taxon>organismal metagenomes</taxon>
    </lineage>
</organism>